<proteinExistence type="predicted"/>
<sequence length="113" mass="12106">MIVALPGFAQAQAQPSSGPGWQVAGSLGLLQFVVVSGERIRQREFYDEVIAARCPPDATCFVRFFTNSTGAPVALPLADAILAEPAASFQRSAKQSNEVFEWSCRLGLPGNCF</sequence>
<comment type="caution">
    <text evidence="1">The sequence shown here is derived from an EMBL/GenBank/DDBJ whole genome shotgun (WGS) entry which is preliminary data.</text>
</comment>
<evidence type="ECO:0000313" key="1">
    <source>
        <dbReference type="EMBL" id="MBK6975242.1"/>
    </source>
</evidence>
<dbReference type="AlphaFoldDB" id="A0A9D7ECU1"/>
<accession>A0A9D7ECU1</accession>
<gene>
    <name evidence="1" type="ORF">IPH26_20650</name>
</gene>
<organism evidence="1 2">
    <name type="scientific">Candidatus Methylophosphatis roskildensis</name>
    <dbReference type="NCBI Taxonomy" id="2899263"/>
    <lineage>
        <taxon>Bacteria</taxon>
        <taxon>Pseudomonadati</taxon>
        <taxon>Pseudomonadota</taxon>
        <taxon>Betaproteobacteria</taxon>
        <taxon>Nitrosomonadales</taxon>
        <taxon>Sterolibacteriaceae</taxon>
        <taxon>Candidatus Methylophosphatis</taxon>
    </lineage>
</organism>
<evidence type="ECO:0000313" key="2">
    <source>
        <dbReference type="Proteomes" id="UP000807785"/>
    </source>
</evidence>
<dbReference type="Proteomes" id="UP000807785">
    <property type="component" value="Unassembled WGS sequence"/>
</dbReference>
<name>A0A9D7ECU1_9PROT</name>
<protein>
    <submittedName>
        <fullName evidence="1">Uncharacterized protein</fullName>
    </submittedName>
</protein>
<reference evidence="1" key="1">
    <citation type="submission" date="2020-10" db="EMBL/GenBank/DDBJ databases">
        <title>Connecting structure to function with the recovery of over 1000 high-quality activated sludge metagenome-assembled genomes encoding full-length rRNA genes using long-read sequencing.</title>
        <authorList>
            <person name="Singleton C.M."/>
            <person name="Petriglieri F."/>
            <person name="Kristensen J.M."/>
            <person name="Kirkegaard R.H."/>
            <person name="Michaelsen T.Y."/>
            <person name="Andersen M.H."/>
            <person name="Karst S.M."/>
            <person name="Dueholm M.S."/>
            <person name="Nielsen P.H."/>
            <person name="Albertsen M."/>
        </authorList>
    </citation>
    <scope>NUCLEOTIDE SEQUENCE</scope>
    <source>
        <strain evidence="1">Bjer_18-Q3-R1-45_BAT3C.347</strain>
    </source>
</reference>
<dbReference type="EMBL" id="JADJEV010000005">
    <property type="protein sequence ID" value="MBK6975242.1"/>
    <property type="molecule type" value="Genomic_DNA"/>
</dbReference>